<protein>
    <submittedName>
        <fullName evidence="1">Uncharacterized protein</fullName>
    </submittedName>
</protein>
<comment type="caution">
    <text evidence="1">The sequence shown here is derived from an EMBL/GenBank/DDBJ whole genome shotgun (WGS) entry which is preliminary data.</text>
</comment>
<evidence type="ECO:0000313" key="2">
    <source>
        <dbReference type="Proteomes" id="UP000276133"/>
    </source>
</evidence>
<gene>
    <name evidence="1" type="ORF">BpHYR1_006519</name>
</gene>
<dbReference type="EMBL" id="REGN01003985">
    <property type="protein sequence ID" value="RNA19747.1"/>
    <property type="molecule type" value="Genomic_DNA"/>
</dbReference>
<name>A0A3M7R857_BRAPC</name>
<reference evidence="1 2" key="1">
    <citation type="journal article" date="2018" name="Sci. Rep.">
        <title>Genomic signatures of local adaptation to the degree of environmental predictability in rotifers.</title>
        <authorList>
            <person name="Franch-Gras L."/>
            <person name="Hahn C."/>
            <person name="Garcia-Roger E.M."/>
            <person name="Carmona M.J."/>
            <person name="Serra M."/>
            <person name="Gomez A."/>
        </authorList>
    </citation>
    <scope>NUCLEOTIDE SEQUENCE [LARGE SCALE GENOMIC DNA]</scope>
    <source>
        <strain evidence="1">HYR1</strain>
    </source>
</reference>
<proteinExistence type="predicted"/>
<sequence>MEHTLTSILCLLKQTIQVHLETGSEFDLVVGAAECKDNESLVKFDVVDRVETTDEPHEFE</sequence>
<accession>A0A3M7R857</accession>
<keyword evidence="2" id="KW-1185">Reference proteome</keyword>
<organism evidence="1 2">
    <name type="scientific">Brachionus plicatilis</name>
    <name type="common">Marine rotifer</name>
    <name type="synonym">Brachionus muelleri</name>
    <dbReference type="NCBI Taxonomy" id="10195"/>
    <lineage>
        <taxon>Eukaryota</taxon>
        <taxon>Metazoa</taxon>
        <taxon>Spiralia</taxon>
        <taxon>Gnathifera</taxon>
        <taxon>Rotifera</taxon>
        <taxon>Eurotatoria</taxon>
        <taxon>Monogononta</taxon>
        <taxon>Pseudotrocha</taxon>
        <taxon>Ploima</taxon>
        <taxon>Brachionidae</taxon>
        <taxon>Brachionus</taxon>
    </lineage>
</organism>
<dbReference type="Proteomes" id="UP000276133">
    <property type="component" value="Unassembled WGS sequence"/>
</dbReference>
<evidence type="ECO:0000313" key="1">
    <source>
        <dbReference type="EMBL" id="RNA19747.1"/>
    </source>
</evidence>
<dbReference type="AlphaFoldDB" id="A0A3M7R857"/>